<dbReference type="PROSITE" id="PS50004">
    <property type="entry name" value="C2"/>
    <property type="match status" value="1"/>
</dbReference>
<feature type="region of interest" description="Disordered" evidence="1">
    <location>
        <begin position="30"/>
        <end position="65"/>
    </location>
</feature>
<protein>
    <submittedName>
        <fullName evidence="3">Phosphoinositide phospholipase C 2-like</fullName>
    </submittedName>
</protein>
<evidence type="ECO:0000259" key="2">
    <source>
        <dbReference type="PROSITE" id="PS50004"/>
    </source>
</evidence>
<dbReference type="SMR" id="A0A1S3ZW02"/>
<evidence type="ECO:0000256" key="1">
    <source>
        <dbReference type="SAM" id="MobiDB-lite"/>
    </source>
</evidence>
<dbReference type="AlphaFoldDB" id="A0A1S3ZW02"/>
<dbReference type="PANTHER" id="PTHR10336:SF194">
    <property type="entry name" value="PHOSPHOINOSITIDE PHOSPHOLIPASE C"/>
    <property type="match status" value="1"/>
</dbReference>
<dbReference type="GO" id="GO:0035556">
    <property type="term" value="P:intracellular signal transduction"/>
    <property type="evidence" value="ECO:0007669"/>
    <property type="project" value="InterPro"/>
</dbReference>
<dbReference type="CDD" id="cd00275">
    <property type="entry name" value="C2_PLC_like"/>
    <property type="match status" value="1"/>
</dbReference>
<feature type="domain" description="C2" evidence="2">
    <location>
        <begin position="48"/>
        <end position="163"/>
    </location>
</feature>
<proteinExistence type="predicted"/>
<gene>
    <name evidence="3" type="primary">LOC107791063</name>
</gene>
<accession>A0A1S3ZW02</accession>
<evidence type="ECO:0000313" key="3">
    <source>
        <dbReference type="RefSeq" id="XP_016468542.1"/>
    </source>
</evidence>
<dbReference type="STRING" id="4097.A0A1S3ZW02"/>
<dbReference type="SUPFAM" id="SSF49562">
    <property type="entry name" value="C2 domain (Calcium/lipid-binding domain, CaLB)"/>
    <property type="match status" value="1"/>
</dbReference>
<dbReference type="InterPro" id="IPR001192">
    <property type="entry name" value="PI-PLC_fam"/>
</dbReference>
<reference evidence="3" key="1">
    <citation type="submission" date="2025-08" db="UniProtKB">
        <authorList>
            <consortium name="RefSeq"/>
        </authorList>
    </citation>
    <scope>IDENTIFICATION</scope>
</reference>
<dbReference type="InterPro" id="IPR000008">
    <property type="entry name" value="C2_dom"/>
</dbReference>
<name>A0A1S3ZW02_TOBAC</name>
<organism evidence="3">
    <name type="scientific">Nicotiana tabacum</name>
    <name type="common">Common tobacco</name>
    <dbReference type="NCBI Taxonomy" id="4097"/>
    <lineage>
        <taxon>Eukaryota</taxon>
        <taxon>Viridiplantae</taxon>
        <taxon>Streptophyta</taxon>
        <taxon>Embryophyta</taxon>
        <taxon>Tracheophyta</taxon>
        <taxon>Spermatophyta</taxon>
        <taxon>Magnoliopsida</taxon>
        <taxon>eudicotyledons</taxon>
        <taxon>Gunneridae</taxon>
        <taxon>Pentapetalae</taxon>
        <taxon>asterids</taxon>
        <taxon>lamiids</taxon>
        <taxon>Solanales</taxon>
        <taxon>Solanaceae</taxon>
        <taxon>Nicotianoideae</taxon>
        <taxon>Nicotianeae</taxon>
        <taxon>Nicotiana</taxon>
    </lineage>
</organism>
<dbReference type="Pfam" id="PF00168">
    <property type="entry name" value="C2"/>
    <property type="match status" value="1"/>
</dbReference>
<dbReference type="InterPro" id="IPR035892">
    <property type="entry name" value="C2_domain_sf"/>
</dbReference>
<sequence>MEPCLRIYRQLSEEVSGKDAFSEEYAACRGSTATAPEPRPDRLSESSCRGSTAVAVEPRPERPSESSARFWRWRADFHFRHFDYCFPPDFYARVGIAGVPADTKNMCRTRIVDDQWILIWNEEFEFPIHVPELALLRIDVKDYDPSGEDEVAGQTSLPLSELS</sequence>
<dbReference type="PaxDb" id="4097-A0A1S3ZW02"/>
<dbReference type="PANTHER" id="PTHR10336">
    <property type="entry name" value="PHOSPHOINOSITIDE-SPECIFIC PHOSPHOLIPASE C FAMILY PROTEIN"/>
    <property type="match status" value="1"/>
</dbReference>
<dbReference type="Gene3D" id="2.60.40.150">
    <property type="entry name" value="C2 domain"/>
    <property type="match status" value="1"/>
</dbReference>
<dbReference type="KEGG" id="nta:107791063"/>
<dbReference type="OrthoDB" id="269822at2759"/>
<dbReference type="RefSeq" id="XP_016468542.1">
    <property type="nucleotide sequence ID" value="XM_016613056.1"/>
</dbReference>